<dbReference type="SUPFAM" id="SSF46689">
    <property type="entry name" value="Homeodomain-like"/>
    <property type="match status" value="1"/>
</dbReference>
<reference evidence="1 2" key="1">
    <citation type="submission" date="2016-10" db="EMBL/GenBank/DDBJ databases">
        <title>Genome sequence of Streptomyces sp. MUSC 93.</title>
        <authorList>
            <person name="Lee L.-H."/>
            <person name="Ser H.-L."/>
            <person name="Law J.W.-F."/>
        </authorList>
    </citation>
    <scope>NUCLEOTIDE SEQUENCE [LARGE SCALE GENOMIC DNA]</scope>
    <source>
        <strain evidence="1 2">MUSC 93</strain>
    </source>
</reference>
<gene>
    <name evidence="1" type="ORF">BIV24_04625</name>
</gene>
<dbReference type="Gene3D" id="1.10.357.10">
    <property type="entry name" value="Tetracycline Repressor, domain 2"/>
    <property type="match status" value="1"/>
</dbReference>
<proteinExistence type="predicted"/>
<dbReference type="STRING" id="1428652.BIV24_04625"/>
<sequence>MPIDVDETQRLQEIAAATVRVAEESGPRSVTIRAVAKELGGSTAVITNYLPSRAALMFNAFQVNQQLWQDDLEQHVRGLTGIPRLRALVEWHCTSTGDDDVLRRLWVEMLATVQTLPADLTASAHAQARDAYATIAGAMADAGVTDTVAADVLFLIIRGFFVATIEDPASWPPERAAAAALRALELLLTAR</sequence>
<dbReference type="RefSeq" id="WP_071364852.1">
    <property type="nucleotide sequence ID" value="NZ_MLYP01000009.1"/>
</dbReference>
<comment type="caution">
    <text evidence="1">The sequence shown here is derived from an EMBL/GenBank/DDBJ whole genome shotgun (WGS) entry which is preliminary data.</text>
</comment>
<accession>A0A1S2Q0K5</accession>
<dbReference type="SUPFAM" id="SSF48498">
    <property type="entry name" value="Tetracyclin repressor-like, C-terminal domain"/>
    <property type="match status" value="1"/>
</dbReference>
<evidence type="ECO:0000313" key="2">
    <source>
        <dbReference type="Proteomes" id="UP000179935"/>
    </source>
</evidence>
<dbReference type="AlphaFoldDB" id="A0A1S2Q0K5"/>
<dbReference type="InterPro" id="IPR009057">
    <property type="entry name" value="Homeodomain-like_sf"/>
</dbReference>
<organism evidence="1 2">
    <name type="scientific">Streptomyces colonosanans</name>
    <dbReference type="NCBI Taxonomy" id="1428652"/>
    <lineage>
        <taxon>Bacteria</taxon>
        <taxon>Bacillati</taxon>
        <taxon>Actinomycetota</taxon>
        <taxon>Actinomycetes</taxon>
        <taxon>Kitasatosporales</taxon>
        <taxon>Streptomycetaceae</taxon>
        <taxon>Streptomyces</taxon>
    </lineage>
</organism>
<dbReference type="Proteomes" id="UP000179935">
    <property type="component" value="Unassembled WGS sequence"/>
</dbReference>
<evidence type="ECO:0000313" key="1">
    <source>
        <dbReference type="EMBL" id="OIJ99621.1"/>
    </source>
</evidence>
<dbReference type="OrthoDB" id="9816296at2"/>
<dbReference type="EMBL" id="MLYP01000009">
    <property type="protein sequence ID" value="OIJ99621.1"/>
    <property type="molecule type" value="Genomic_DNA"/>
</dbReference>
<keyword evidence="2" id="KW-1185">Reference proteome</keyword>
<protein>
    <submittedName>
        <fullName evidence="1">Uncharacterized protein</fullName>
    </submittedName>
</protein>
<name>A0A1S2Q0K5_9ACTN</name>
<dbReference type="InterPro" id="IPR036271">
    <property type="entry name" value="Tet_transcr_reg_TetR-rel_C_sf"/>
</dbReference>